<feature type="transmembrane region" description="Helical" evidence="1">
    <location>
        <begin position="133"/>
        <end position="153"/>
    </location>
</feature>
<sequence length="199" mass="23066">MFFAHKEFIVFLQHYEDLKVVTAGWGFEVEDGCSNLLTILAVHYFAVLAIGIYISSLILYLLNYNNYAYLFYWLPEQWKENNFIFICSIFYESYVFLCVGLLFAIYFFMGLIVLFPIVSIMSTVSTSDCRNFLIIKIYVLLELLACSANEFVADILMPGYCFMVVAAPCSFLYVSLTLYGSMNPFLYLTFPVTSFFWIC</sequence>
<name>A0A8J2JZP0_9HEXA</name>
<feature type="transmembrane region" description="Helical" evidence="1">
    <location>
        <begin position="83"/>
        <end position="113"/>
    </location>
</feature>
<dbReference type="AlphaFoldDB" id="A0A8J2JZP0"/>
<keyword evidence="3" id="KW-1185">Reference proteome</keyword>
<feature type="transmembrane region" description="Helical" evidence="1">
    <location>
        <begin position="41"/>
        <end position="62"/>
    </location>
</feature>
<reference evidence="2" key="1">
    <citation type="submission" date="2021-06" db="EMBL/GenBank/DDBJ databases">
        <authorList>
            <person name="Hodson N. C."/>
            <person name="Mongue J. A."/>
            <person name="Jaron S. K."/>
        </authorList>
    </citation>
    <scope>NUCLEOTIDE SEQUENCE</scope>
</reference>
<feature type="transmembrane region" description="Helical" evidence="1">
    <location>
        <begin position="160"/>
        <end position="182"/>
    </location>
</feature>
<proteinExistence type="predicted"/>
<feature type="non-terminal residue" evidence="2">
    <location>
        <position position="1"/>
    </location>
</feature>
<dbReference type="Proteomes" id="UP000708208">
    <property type="component" value="Unassembled WGS sequence"/>
</dbReference>
<dbReference type="EMBL" id="CAJVCH010161456">
    <property type="protein sequence ID" value="CAG7728294.1"/>
    <property type="molecule type" value="Genomic_DNA"/>
</dbReference>
<comment type="caution">
    <text evidence="2">The sequence shown here is derived from an EMBL/GenBank/DDBJ whole genome shotgun (WGS) entry which is preliminary data.</text>
</comment>
<keyword evidence="1" id="KW-0812">Transmembrane</keyword>
<organism evidence="2 3">
    <name type="scientific">Allacma fusca</name>
    <dbReference type="NCBI Taxonomy" id="39272"/>
    <lineage>
        <taxon>Eukaryota</taxon>
        <taxon>Metazoa</taxon>
        <taxon>Ecdysozoa</taxon>
        <taxon>Arthropoda</taxon>
        <taxon>Hexapoda</taxon>
        <taxon>Collembola</taxon>
        <taxon>Symphypleona</taxon>
        <taxon>Sminthuridae</taxon>
        <taxon>Allacma</taxon>
    </lineage>
</organism>
<evidence type="ECO:0000256" key="1">
    <source>
        <dbReference type="SAM" id="Phobius"/>
    </source>
</evidence>
<accession>A0A8J2JZP0</accession>
<keyword evidence="1" id="KW-1133">Transmembrane helix</keyword>
<keyword evidence="1" id="KW-0472">Membrane</keyword>
<evidence type="ECO:0000313" key="2">
    <source>
        <dbReference type="EMBL" id="CAG7728294.1"/>
    </source>
</evidence>
<gene>
    <name evidence="2" type="ORF">AFUS01_LOCUS17084</name>
</gene>
<protein>
    <submittedName>
        <fullName evidence="2">Uncharacterized protein</fullName>
    </submittedName>
</protein>
<evidence type="ECO:0000313" key="3">
    <source>
        <dbReference type="Proteomes" id="UP000708208"/>
    </source>
</evidence>